<protein>
    <submittedName>
        <fullName evidence="1">Uncharacterized protein</fullName>
    </submittedName>
</protein>
<reference evidence="1" key="1">
    <citation type="submission" date="2020-05" db="EMBL/GenBank/DDBJ databases">
        <authorList>
            <person name="Chiriac C."/>
            <person name="Salcher M."/>
            <person name="Ghai R."/>
            <person name="Kavagutti S V."/>
        </authorList>
    </citation>
    <scope>NUCLEOTIDE SEQUENCE</scope>
</reference>
<dbReference type="EMBL" id="LR798229">
    <property type="protein sequence ID" value="CAB5206999.1"/>
    <property type="molecule type" value="Genomic_DNA"/>
</dbReference>
<proteinExistence type="predicted"/>
<name>A0A6J7WHK9_9CAUD</name>
<organism evidence="1">
    <name type="scientific">uncultured Caudovirales phage</name>
    <dbReference type="NCBI Taxonomy" id="2100421"/>
    <lineage>
        <taxon>Viruses</taxon>
        <taxon>Duplodnaviria</taxon>
        <taxon>Heunggongvirae</taxon>
        <taxon>Uroviricota</taxon>
        <taxon>Caudoviricetes</taxon>
        <taxon>Peduoviridae</taxon>
        <taxon>Maltschvirus</taxon>
        <taxon>Maltschvirus maltsch</taxon>
    </lineage>
</organism>
<sequence length="362" mass="41002">MDNEFWRRLVEMERRQQRAQDMQMTLEEQSAVIVNGGYRGGNFVPPWRLYDLGTGFKENPDYPWKIKSLKAQASFDTPAIRFQQAYYATVSNEWLGYFNMHDGTLFEEMRREKSHMVSSYSYSSAQWGHIDYGGRVGYTAQTASLIQDRTCWPWPFDPEITQPGVNWSNIWYATYLNDPAPDWYTMGGSSAGWPPSQPNRPVSGFSIDWFGADPSVNYSTQFGSAPRGRYLHSIGGITPSYNWIDHTVTWRHGGLYRARENTGSVAIGQYDISDSSAFCGKVGVIDVYNPSIGRDTRFRSGAIVTFNNHSIPAGRLWQGSPGTVTIPATFTFLEIGPLLINNGTTYDFHYVQSPASVKLTWE</sequence>
<gene>
    <name evidence="1" type="ORF">UFOVP184_10</name>
</gene>
<evidence type="ECO:0000313" key="1">
    <source>
        <dbReference type="EMBL" id="CAB5206999.1"/>
    </source>
</evidence>
<accession>A0A6J7WHK9</accession>